<evidence type="ECO:0000256" key="7">
    <source>
        <dbReference type="ARBA" id="ARBA00022824"/>
    </source>
</evidence>
<dbReference type="RefSeq" id="XP_035666506.1">
    <property type="nucleotide sequence ID" value="XM_035810613.1"/>
</dbReference>
<proteinExistence type="inferred from homology"/>
<keyword evidence="7" id="KW-0256">Endoplasmic reticulum</keyword>
<dbReference type="PANTHER" id="PTHR12349:SF4">
    <property type="entry name" value="ANKYRIN REPEAT AND LEM DOMAIN-CONTAINING PROTEIN 2"/>
    <property type="match status" value="1"/>
</dbReference>
<evidence type="ECO:0000256" key="4">
    <source>
        <dbReference type="ARBA" id="ARBA00022618"/>
    </source>
</evidence>
<dbReference type="SMART" id="SM00540">
    <property type="entry name" value="LEM"/>
    <property type="match status" value="1"/>
</dbReference>
<dbReference type="OMA" id="ECNSISM"/>
<evidence type="ECO:0000256" key="5">
    <source>
        <dbReference type="ARBA" id="ARBA00022692"/>
    </source>
</evidence>
<dbReference type="InterPro" id="IPR056237">
    <property type="entry name" value="ANKLE2_3rd"/>
</dbReference>
<evidence type="ECO:0000256" key="12">
    <source>
        <dbReference type="ARBA" id="ARBA00023306"/>
    </source>
</evidence>
<dbReference type="AlphaFoldDB" id="A0A9J7HV65"/>
<feature type="region of interest" description="Disordered" evidence="18">
    <location>
        <begin position="769"/>
        <end position="823"/>
    </location>
</feature>
<feature type="repeat" description="ANK" evidence="17">
    <location>
        <begin position="318"/>
        <end position="339"/>
    </location>
</feature>
<feature type="region of interest" description="Disordered" evidence="18">
    <location>
        <begin position="47"/>
        <end position="120"/>
    </location>
</feature>
<evidence type="ECO:0000256" key="1">
    <source>
        <dbReference type="ARBA" id="ARBA00004389"/>
    </source>
</evidence>
<comment type="similarity">
    <text evidence="2">Belongs to the ANKLE2 family.</text>
</comment>
<keyword evidence="20" id="KW-1185">Reference proteome</keyword>
<evidence type="ECO:0000256" key="10">
    <source>
        <dbReference type="ARBA" id="ARBA00023043"/>
    </source>
</evidence>
<keyword evidence="9" id="KW-1133">Transmembrane helix</keyword>
<evidence type="ECO:0000256" key="2">
    <source>
        <dbReference type="ARBA" id="ARBA00007597"/>
    </source>
</evidence>
<dbReference type="FunFam" id="1.25.40.20:FF:000072">
    <property type="entry name" value="Ankyrin repeat and LEM domain containing 2"/>
    <property type="match status" value="1"/>
</dbReference>
<dbReference type="GeneID" id="118409528"/>
<comment type="function">
    <text evidence="13">Involved in mitotic nuclear envelope reassembly by promoting dephosphorylation of BAF/BANF1 during mitotic exit. Coordinates the control of BAF/BANF1 dephosphorylation by inhibiting VRK1 kinase and promoting dephosphorylation of BAF/BANF1 by protein phosphatase 2A (PP2A), thereby facilitating nuclear envelope assembly. May regulate nuclear localization of VRK1 in non-dividing cells. It is unclear whether it acts as a real PP2A regulatory subunit or whether it is involved in recruitment of the PP2A complex. Involved in brain development.</text>
</comment>
<evidence type="ECO:0000259" key="19">
    <source>
        <dbReference type="PROSITE" id="PS50954"/>
    </source>
</evidence>
<keyword evidence="6" id="KW-0498">Mitosis</keyword>
<evidence type="ECO:0000256" key="8">
    <source>
        <dbReference type="ARBA" id="ARBA00022968"/>
    </source>
</evidence>
<comment type="subcellular location">
    <subcellularLocation>
        <location evidence="1">Endoplasmic reticulum membrane</location>
        <topology evidence="1">Single-pass membrane protein</topology>
    </subcellularLocation>
</comment>
<feature type="region of interest" description="Disordered" evidence="18">
    <location>
        <begin position="402"/>
        <end position="438"/>
    </location>
</feature>
<dbReference type="InterPro" id="IPR011320">
    <property type="entry name" value="RNase_H1_N"/>
</dbReference>
<evidence type="ECO:0000256" key="13">
    <source>
        <dbReference type="ARBA" id="ARBA00056222"/>
    </source>
</evidence>
<dbReference type="GO" id="GO:0051301">
    <property type="term" value="P:cell division"/>
    <property type="evidence" value="ECO:0007669"/>
    <property type="project" value="UniProtKB-KW"/>
</dbReference>
<dbReference type="GO" id="GO:0007084">
    <property type="term" value="P:mitotic nuclear membrane reassembly"/>
    <property type="evidence" value="ECO:0000318"/>
    <property type="project" value="GO_Central"/>
</dbReference>
<dbReference type="Pfam" id="PF01693">
    <property type="entry name" value="Cauli_VI"/>
    <property type="match status" value="1"/>
</dbReference>
<evidence type="ECO:0000256" key="11">
    <source>
        <dbReference type="ARBA" id="ARBA00023136"/>
    </source>
</evidence>
<sequence length="836" mass="92476">MEAILEDLHKLSIAELRQKMKEEGQPMGPITSTTRLLFEKRLAQALYSKNNPEHSGEDVPDSSQDAGSVSSSESTVTNSTNVTPSSQTAVSSGISNGSSSSNDRGGEDGSQAQVEEEVEGETTYYAVSLPPSDISLAAHANGLDPDQPHVYTKRSEALTTLKKIKGARFKAFKNRKDATDFSLQKTPPVPVVKPEADAEATKGERANNFKAPKVPELNRLRKSIEQGDKLTFTETVWTNPRFLISSGDTPVILQEGSRWSALHVAAKANLPNMCDLVLDILQDREFLQLMYPGDDPATEARRQKFLVDLYLNTPDKGNCETPLHFACKFGHVDVVRALVAHPSLDKTIKNRYDQTARDIICSRCPDGPDSKRAQQIRKLLEESYFVPLFRAEDNCLQPLVGEPWSPDQSGSPVRPLRHSQGSPVAVTPPRGAVSANPASPTMRVAAVAGPMSPAEAARFHQKWKTPPHSPDYLHVHNIRRGDNDRGLERIGRDLAHDLHIPWKEKWDFLKTNLDLATDEGLSKLEEYFATRNKCSEYENSKSVPKPSPPDICTATPCRESKVNVTPPECNSISMAAYYLQDDESDEDTLFTPTSDTKVTVDKSSPREIAGADTEEELDVADRDAIIMDKIKTNPFSPLLKDSSSSDIDSYLSWRESLGEATDATNTDEPDVNLSTFFAKLALRSPKQGSPSSEKGSTKIKGASSIDMCTPCRKGGPPKPFFIDGDRPTKLDLDVFHALQGVAIPTEKYPNIVRWRCVITSYTEQARQSWPSPAGLHRQRRHTFSTRSPLAAPSIMTGSQPRQGHRDTADSDNDDLKQELFRGEPEPKLTDIIYQWM</sequence>
<feature type="domain" description="LEM" evidence="19">
    <location>
        <begin position="5"/>
        <end position="49"/>
    </location>
</feature>
<dbReference type="Pfam" id="PF03020">
    <property type="entry name" value="LEM"/>
    <property type="match status" value="1"/>
</dbReference>
<dbReference type="InterPro" id="IPR003887">
    <property type="entry name" value="LEM_dom"/>
</dbReference>
<gene>
    <name evidence="21" type="primary">LOC118409528</name>
</gene>
<keyword evidence="5" id="KW-0812">Transmembrane</keyword>
<evidence type="ECO:0000256" key="14">
    <source>
        <dbReference type="ARBA" id="ARBA00063367"/>
    </source>
</evidence>
<dbReference type="PANTHER" id="PTHR12349">
    <property type="entry name" value="ANKYRIN REPEAT AND LEM DOMAIN-CONTAINING PROTEIN 2"/>
    <property type="match status" value="1"/>
</dbReference>
<evidence type="ECO:0000256" key="16">
    <source>
        <dbReference type="ARBA" id="ARBA00081980"/>
    </source>
</evidence>
<keyword evidence="8" id="KW-0735">Signal-anchor</keyword>
<dbReference type="Gene3D" id="1.25.40.20">
    <property type="entry name" value="Ankyrin repeat-containing domain"/>
    <property type="match status" value="1"/>
</dbReference>
<feature type="compositionally biased region" description="Low complexity" evidence="18">
    <location>
        <begin position="62"/>
        <end position="113"/>
    </location>
</feature>
<keyword evidence="11" id="KW-0472">Membrane</keyword>
<protein>
    <recommendedName>
        <fullName evidence="15">Ankyrin repeat and LEM domain-containing protein 2</fullName>
    </recommendedName>
    <alternativeName>
        <fullName evidence="16">LEM domain-containing protein 4</fullName>
    </alternativeName>
</protein>
<keyword evidence="3" id="KW-0597">Phosphoprotein</keyword>
<accession>A0A9J7HV65</accession>
<evidence type="ECO:0000256" key="6">
    <source>
        <dbReference type="ARBA" id="ARBA00022776"/>
    </source>
</evidence>
<evidence type="ECO:0000256" key="3">
    <source>
        <dbReference type="ARBA" id="ARBA00022553"/>
    </source>
</evidence>
<organism evidence="20 21">
    <name type="scientific">Branchiostoma floridae</name>
    <name type="common">Florida lancelet</name>
    <name type="synonym">Amphioxus</name>
    <dbReference type="NCBI Taxonomy" id="7739"/>
    <lineage>
        <taxon>Eukaryota</taxon>
        <taxon>Metazoa</taxon>
        <taxon>Chordata</taxon>
        <taxon>Cephalochordata</taxon>
        <taxon>Leptocardii</taxon>
        <taxon>Amphioxiformes</taxon>
        <taxon>Branchiostomatidae</taxon>
        <taxon>Branchiostoma</taxon>
    </lineage>
</organism>
<dbReference type="OrthoDB" id="7446186at2759"/>
<keyword evidence="10 17" id="KW-0040">ANK repeat</keyword>
<dbReference type="InterPro" id="IPR035006">
    <property type="entry name" value="LEM_ANKL2"/>
</dbReference>
<dbReference type="Gene3D" id="1.10.720.40">
    <property type="match status" value="1"/>
</dbReference>
<dbReference type="GO" id="GO:0051721">
    <property type="term" value="F:protein phosphatase 2A binding"/>
    <property type="evidence" value="ECO:0000318"/>
    <property type="project" value="GO_Central"/>
</dbReference>
<evidence type="ECO:0000256" key="15">
    <source>
        <dbReference type="ARBA" id="ARBA00074558"/>
    </source>
</evidence>
<dbReference type="GO" id="GO:0007399">
    <property type="term" value="P:nervous system development"/>
    <property type="evidence" value="ECO:0007669"/>
    <property type="project" value="UniProtKB-ARBA"/>
</dbReference>
<dbReference type="InterPro" id="IPR036770">
    <property type="entry name" value="Ankyrin_rpt-contain_sf"/>
</dbReference>
<dbReference type="PROSITE" id="PS50297">
    <property type="entry name" value="ANK_REP_REGION"/>
    <property type="match status" value="1"/>
</dbReference>
<evidence type="ECO:0000256" key="9">
    <source>
        <dbReference type="ARBA" id="ARBA00022989"/>
    </source>
</evidence>
<dbReference type="CDD" id="cd12944">
    <property type="entry name" value="LEM_ANKL2"/>
    <property type="match status" value="1"/>
</dbReference>
<dbReference type="SUPFAM" id="SSF48403">
    <property type="entry name" value="Ankyrin repeat"/>
    <property type="match status" value="1"/>
</dbReference>
<dbReference type="SUPFAM" id="SSF63451">
    <property type="entry name" value="LEM domain"/>
    <property type="match status" value="1"/>
</dbReference>
<feature type="compositionally biased region" description="Basic and acidic residues" evidence="18">
    <location>
        <begin position="803"/>
        <end position="823"/>
    </location>
</feature>
<dbReference type="SMART" id="SM00248">
    <property type="entry name" value="ANK"/>
    <property type="match status" value="2"/>
</dbReference>
<dbReference type="InterPro" id="IPR011015">
    <property type="entry name" value="LEM/LEM-like_dom_sf"/>
</dbReference>
<keyword evidence="4" id="KW-0132">Cell division</keyword>
<keyword evidence="12" id="KW-0131">Cell cycle</keyword>
<dbReference type="Pfam" id="PF24567">
    <property type="entry name" value="ANKLE2_3rd"/>
    <property type="match status" value="1"/>
</dbReference>
<dbReference type="FunFam" id="1.10.720.40:FF:000001">
    <property type="entry name" value="LEM domain containing 2, isoform CRA_a"/>
    <property type="match status" value="1"/>
</dbReference>
<evidence type="ECO:0000313" key="20">
    <source>
        <dbReference type="Proteomes" id="UP000001554"/>
    </source>
</evidence>
<reference evidence="21" key="2">
    <citation type="submission" date="2025-08" db="UniProtKB">
        <authorList>
            <consortium name="RefSeq"/>
        </authorList>
    </citation>
    <scope>IDENTIFICATION</scope>
    <source>
        <strain evidence="21">S238N-H82</strain>
        <tissue evidence="21">Testes</tissue>
    </source>
</reference>
<name>A0A9J7HV65_BRAFL</name>
<evidence type="ECO:0000256" key="17">
    <source>
        <dbReference type="PROSITE-ProRule" id="PRU00023"/>
    </source>
</evidence>
<dbReference type="Proteomes" id="UP000001554">
    <property type="component" value="Chromosome 2"/>
</dbReference>
<dbReference type="KEGG" id="bfo:118409528"/>
<dbReference type="Pfam" id="PF13857">
    <property type="entry name" value="Ank_5"/>
    <property type="match status" value="1"/>
</dbReference>
<dbReference type="InterPro" id="IPR002110">
    <property type="entry name" value="Ankyrin_rpt"/>
</dbReference>
<evidence type="ECO:0000256" key="18">
    <source>
        <dbReference type="SAM" id="MobiDB-lite"/>
    </source>
</evidence>
<dbReference type="GO" id="GO:0005783">
    <property type="term" value="C:endoplasmic reticulum"/>
    <property type="evidence" value="ECO:0000318"/>
    <property type="project" value="GO_Central"/>
</dbReference>
<dbReference type="GO" id="GO:0005789">
    <property type="term" value="C:endoplasmic reticulum membrane"/>
    <property type="evidence" value="ECO:0007669"/>
    <property type="project" value="UniProtKB-SubCell"/>
</dbReference>
<reference evidence="20" key="1">
    <citation type="journal article" date="2020" name="Nat. Ecol. Evol.">
        <title>Deeply conserved synteny resolves early events in vertebrate evolution.</title>
        <authorList>
            <person name="Simakov O."/>
            <person name="Marletaz F."/>
            <person name="Yue J.X."/>
            <person name="O'Connell B."/>
            <person name="Jenkins J."/>
            <person name="Brandt A."/>
            <person name="Calef R."/>
            <person name="Tung C.H."/>
            <person name="Huang T.K."/>
            <person name="Schmutz J."/>
            <person name="Satoh N."/>
            <person name="Yu J.K."/>
            <person name="Putnam N.H."/>
            <person name="Green R.E."/>
            <person name="Rokhsar D.S."/>
        </authorList>
    </citation>
    <scope>NUCLEOTIDE SEQUENCE [LARGE SCALE GENOMIC DNA]</scope>
    <source>
        <strain evidence="20">S238N-H82</strain>
    </source>
</reference>
<comment type="subunit">
    <text evidence="14">Interacts with BAF/BANF1. Interacts with protein phosphatase 2A (PP2A) components PPP2C (PPP2CA or PPP2CB) and PPP2R1A.</text>
</comment>
<dbReference type="PROSITE" id="PS50088">
    <property type="entry name" value="ANK_REPEAT"/>
    <property type="match status" value="1"/>
</dbReference>
<dbReference type="PROSITE" id="PS50954">
    <property type="entry name" value="LEM"/>
    <property type="match status" value="1"/>
</dbReference>
<evidence type="ECO:0000313" key="21">
    <source>
        <dbReference type="RefSeq" id="XP_035666506.1"/>
    </source>
</evidence>